<dbReference type="Gene3D" id="1.10.10.60">
    <property type="entry name" value="Homeodomain-like"/>
    <property type="match status" value="1"/>
</dbReference>
<protein>
    <recommendedName>
        <fullName evidence="3">HTH CENPB-type domain-containing protein</fullName>
    </recommendedName>
</protein>
<dbReference type="GO" id="GO:0003677">
    <property type="term" value="F:DNA binding"/>
    <property type="evidence" value="ECO:0007669"/>
    <property type="project" value="UniProtKB-KW"/>
</dbReference>
<evidence type="ECO:0000313" key="2">
    <source>
        <dbReference type="EMBL" id="CAD9662654.1"/>
    </source>
</evidence>
<dbReference type="InterPro" id="IPR009057">
    <property type="entry name" value="Homeodomain-like_sf"/>
</dbReference>
<proteinExistence type="predicted"/>
<sequence>MSNSYDQNEKLCTLKLARKVSYNDVDKNDIHTAAPVVSSDKSSERRIRQTFTMSTKISWVKGYLSCPQGTNMRNWLERKNASENTRVSYTSFRRWNMTLHNMTHKDIMNCSSRLSKKISVRPHNEMEKVLIEFLRIRNYRLRASGRRKSTPVYIRAKAKEFYEEMYGDDSPLEFKASSGWLGRFQDAYRHLIDPDFSQQEDENKKNEKPSTYQDKDKTFKLGPSVIDNELSATYSYQDES</sequence>
<dbReference type="AlphaFoldDB" id="A0A7S2R705"/>
<gene>
    <name evidence="2" type="ORF">EANT1437_LOCUS4606</name>
</gene>
<evidence type="ECO:0000256" key="1">
    <source>
        <dbReference type="SAM" id="MobiDB-lite"/>
    </source>
</evidence>
<accession>A0A7S2R705</accession>
<name>A0A7S2R705_9STRA</name>
<dbReference type="EMBL" id="HBHI01008972">
    <property type="protein sequence ID" value="CAD9662654.1"/>
    <property type="molecule type" value="Transcribed_RNA"/>
</dbReference>
<evidence type="ECO:0008006" key="3">
    <source>
        <dbReference type="Google" id="ProtNLM"/>
    </source>
</evidence>
<reference evidence="2" key="1">
    <citation type="submission" date="2021-01" db="EMBL/GenBank/DDBJ databases">
        <authorList>
            <person name="Corre E."/>
            <person name="Pelletier E."/>
            <person name="Niang G."/>
            <person name="Scheremetjew M."/>
            <person name="Finn R."/>
            <person name="Kale V."/>
            <person name="Holt S."/>
            <person name="Cochrane G."/>
            <person name="Meng A."/>
            <person name="Brown T."/>
            <person name="Cohen L."/>
        </authorList>
    </citation>
    <scope>NUCLEOTIDE SEQUENCE</scope>
    <source>
        <strain evidence="2">CCMP1452</strain>
    </source>
</reference>
<feature type="region of interest" description="Disordered" evidence="1">
    <location>
        <begin position="195"/>
        <end position="218"/>
    </location>
</feature>
<dbReference type="SUPFAM" id="SSF46689">
    <property type="entry name" value="Homeodomain-like"/>
    <property type="match status" value="1"/>
</dbReference>
<organism evidence="2">
    <name type="scientific">Eucampia antarctica</name>
    <dbReference type="NCBI Taxonomy" id="49252"/>
    <lineage>
        <taxon>Eukaryota</taxon>
        <taxon>Sar</taxon>
        <taxon>Stramenopiles</taxon>
        <taxon>Ochrophyta</taxon>
        <taxon>Bacillariophyta</taxon>
        <taxon>Mediophyceae</taxon>
        <taxon>Biddulphiophycidae</taxon>
        <taxon>Hemiaulales</taxon>
        <taxon>Hemiaulaceae</taxon>
        <taxon>Eucampia</taxon>
    </lineage>
</organism>
<feature type="compositionally biased region" description="Basic and acidic residues" evidence="1">
    <location>
        <begin position="201"/>
        <end position="218"/>
    </location>
</feature>